<feature type="domain" description="CusB-like beta-barrel" evidence="5">
    <location>
        <begin position="200"/>
        <end position="273"/>
    </location>
</feature>
<keyword evidence="3" id="KW-1133">Transmembrane helix</keyword>
<comment type="similarity">
    <text evidence="1">Belongs to the membrane fusion protein (MFP) (TC 8.A.1) family.</text>
</comment>
<dbReference type="PANTHER" id="PTHR30469:SF16">
    <property type="entry name" value="HAE1 FAMILY EFFLUX PUMP MFP COMPONENT"/>
    <property type="match status" value="1"/>
</dbReference>
<dbReference type="Gene3D" id="1.10.287.470">
    <property type="entry name" value="Helix hairpin bin"/>
    <property type="match status" value="1"/>
</dbReference>
<keyword evidence="8" id="KW-1185">Reference proteome</keyword>
<dbReference type="Pfam" id="PF25989">
    <property type="entry name" value="YknX_C"/>
    <property type="match status" value="1"/>
</dbReference>
<dbReference type="InterPro" id="IPR058625">
    <property type="entry name" value="MdtA-like_BSH"/>
</dbReference>
<keyword evidence="2" id="KW-0175">Coiled coil</keyword>
<sequence length="352" mass="38621">MASHFRLSPLLLAVVMLAGFVAYLYWPQTANKNQRQESVTPVTVHTVHEQPFAVIIEALGTAKANESVSITAQKSDIVQSLAFDDGQMVEQGQLLLQLRDREERSRVNELEVNLKEAQRQLKRITNLRRESVASEQLLDEQQAKVNALEAQLDVALAQLKELEIRAPFSGLLGIRQVSIGALVSPGDVITTLDDIHRIKVDFSIAESHLPSVAPGQQVKARSVAYPGELFEGTISSIDSRVDPVTRAINVRALVDNPDNKLRPGMLLQIDLRKAVLNTLVVPEAALIPVEDHQFVFVVDGDRVSRKAVEVGRRKPGEAQIVSGLKEGDQVVVEGALRLRDGAKVNVLNAQEG</sequence>
<comment type="caution">
    <text evidence="7">The sequence shown here is derived from an EMBL/GenBank/DDBJ whole genome shotgun (WGS) entry which is preliminary data.</text>
</comment>
<evidence type="ECO:0000313" key="7">
    <source>
        <dbReference type="EMBL" id="MCC2616414.1"/>
    </source>
</evidence>
<evidence type="ECO:0000256" key="3">
    <source>
        <dbReference type="SAM" id="Phobius"/>
    </source>
</evidence>
<dbReference type="Pfam" id="PF25954">
    <property type="entry name" value="Beta-barrel_RND_2"/>
    <property type="match status" value="1"/>
</dbReference>
<feature type="transmembrane region" description="Helical" evidence="3">
    <location>
        <begin position="7"/>
        <end position="26"/>
    </location>
</feature>
<dbReference type="SUPFAM" id="SSF111369">
    <property type="entry name" value="HlyD-like secretion proteins"/>
    <property type="match status" value="1"/>
</dbReference>
<dbReference type="PANTHER" id="PTHR30469">
    <property type="entry name" value="MULTIDRUG RESISTANCE PROTEIN MDTA"/>
    <property type="match status" value="1"/>
</dbReference>
<dbReference type="EMBL" id="JAJEWP010000002">
    <property type="protein sequence ID" value="MCC2616414.1"/>
    <property type="molecule type" value="Genomic_DNA"/>
</dbReference>
<name>A0ABS8G7F2_9ALTE</name>
<dbReference type="NCBIfam" id="TIGR01730">
    <property type="entry name" value="RND_mfp"/>
    <property type="match status" value="1"/>
</dbReference>
<dbReference type="InterPro" id="IPR006143">
    <property type="entry name" value="RND_pump_MFP"/>
</dbReference>
<dbReference type="InterPro" id="IPR058792">
    <property type="entry name" value="Beta-barrel_RND_2"/>
</dbReference>
<evidence type="ECO:0000259" key="4">
    <source>
        <dbReference type="Pfam" id="PF25917"/>
    </source>
</evidence>
<keyword evidence="3" id="KW-0812">Transmembrane</keyword>
<evidence type="ECO:0000259" key="6">
    <source>
        <dbReference type="Pfam" id="PF25989"/>
    </source>
</evidence>
<dbReference type="Pfam" id="PF25917">
    <property type="entry name" value="BSH_RND"/>
    <property type="match status" value="1"/>
</dbReference>
<dbReference type="InterPro" id="IPR058637">
    <property type="entry name" value="YknX-like_C"/>
</dbReference>
<gene>
    <name evidence="7" type="ORF">LJ739_09195</name>
</gene>
<reference evidence="7 8" key="1">
    <citation type="submission" date="2021-10" db="EMBL/GenBank/DDBJ databases">
        <title>Draft genome of Aestuariibacter halophilus JC2043.</title>
        <authorList>
            <person name="Emsley S.A."/>
            <person name="Pfannmuller K.M."/>
            <person name="Ushijima B."/>
            <person name="Saw J.H."/>
            <person name="Videau P."/>
        </authorList>
    </citation>
    <scope>NUCLEOTIDE SEQUENCE [LARGE SCALE GENOMIC DNA]</scope>
    <source>
        <strain evidence="7 8">JC2043</strain>
    </source>
</reference>
<feature type="domain" description="YknX-like C-terminal permuted SH3-like" evidence="6">
    <location>
        <begin position="279"/>
        <end position="346"/>
    </location>
</feature>
<protein>
    <submittedName>
        <fullName evidence="7">Efflux RND transporter periplasmic adaptor subunit</fullName>
    </submittedName>
</protein>
<feature type="domain" description="Multidrug resistance protein MdtA-like barrel-sandwich hybrid" evidence="4">
    <location>
        <begin position="67"/>
        <end position="187"/>
    </location>
</feature>
<evidence type="ECO:0000259" key="5">
    <source>
        <dbReference type="Pfam" id="PF25954"/>
    </source>
</evidence>
<feature type="coiled-coil region" evidence="2">
    <location>
        <begin position="100"/>
        <end position="165"/>
    </location>
</feature>
<organism evidence="7 8">
    <name type="scientific">Fluctibacter halophilus</name>
    <dbReference type="NCBI Taxonomy" id="226011"/>
    <lineage>
        <taxon>Bacteria</taxon>
        <taxon>Pseudomonadati</taxon>
        <taxon>Pseudomonadota</taxon>
        <taxon>Gammaproteobacteria</taxon>
        <taxon>Alteromonadales</taxon>
        <taxon>Alteromonadaceae</taxon>
        <taxon>Fluctibacter</taxon>
    </lineage>
</organism>
<evidence type="ECO:0000313" key="8">
    <source>
        <dbReference type="Proteomes" id="UP001520878"/>
    </source>
</evidence>
<evidence type="ECO:0000256" key="1">
    <source>
        <dbReference type="ARBA" id="ARBA00009477"/>
    </source>
</evidence>
<evidence type="ECO:0000256" key="2">
    <source>
        <dbReference type="SAM" id="Coils"/>
    </source>
</evidence>
<dbReference type="Proteomes" id="UP001520878">
    <property type="component" value="Unassembled WGS sequence"/>
</dbReference>
<keyword evidence="3" id="KW-0472">Membrane</keyword>
<dbReference type="Gene3D" id="2.40.420.20">
    <property type="match status" value="1"/>
</dbReference>
<proteinExistence type="inferred from homology"/>
<dbReference type="Gene3D" id="2.40.50.100">
    <property type="match status" value="1"/>
</dbReference>
<dbReference type="RefSeq" id="WP_229159668.1">
    <property type="nucleotide sequence ID" value="NZ_JAJEWP010000002.1"/>
</dbReference>
<accession>A0ABS8G7F2</accession>
<dbReference type="Gene3D" id="2.40.30.170">
    <property type="match status" value="1"/>
</dbReference>